<sequence>MTTPLLKKLREEQGLSQAIVAKELKMSRPTYISLEQGKRKLTLSEAECLAQMFDISLDELVYGKRRKVDVVLSKTPVSKKADVEGGLRINVPAENKEKFKQVLLYILEKIGSKPNIGMTALYKILYFIDFDYYEKFEEQLMGAVYIRNHYGPTPVAFAKIVKEMEREGTLETVETKYFQHEQKKFLPRTKSELKQLSGQEIAHIDETLARLGDKNARELTELSHRDIPWMCVKDGEQLEYESVFYRSDETSQRDYGPDPL</sequence>
<name>A0A1F6BSH8_9BACT</name>
<dbReference type="EMBL" id="MFKN01000038">
    <property type="protein sequence ID" value="OGG39884.1"/>
    <property type="molecule type" value="Genomic_DNA"/>
</dbReference>
<reference evidence="3 4" key="1">
    <citation type="journal article" date="2016" name="Nat. Commun.">
        <title>Thousands of microbial genomes shed light on interconnected biogeochemical processes in an aquifer system.</title>
        <authorList>
            <person name="Anantharaman K."/>
            <person name="Brown C.T."/>
            <person name="Hug L.A."/>
            <person name="Sharon I."/>
            <person name="Castelle C.J."/>
            <person name="Probst A.J."/>
            <person name="Thomas B.C."/>
            <person name="Singh A."/>
            <person name="Wilkins M.J."/>
            <person name="Karaoz U."/>
            <person name="Brodie E.L."/>
            <person name="Williams K.H."/>
            <person name="Hubbard S.S."/>
            <person name="Banfield J.F."/>
        </authorList>
    </citation>
    <scope>NUCLEOTIDE SEQUENCE [LARGE SCALE GENOMIC DNA]</scope>
</reference>
<proteinExistence type="predicted"/>
<dbReference type="Gene3D" id="1.10.260.40">
    <property type="entry name" value="lambda repressor-like DNA-binding domains"/>
    <property type="match status" value="1"/>
</dbReference>
<dbReference type="InterPro" id="IPR010982">
    <property type="entry name" value="Lambda_DNA-bd_dom_sf"/>
</dbReference>
<evidence type="ECO:0000313" key="3">
    <source>
        <dbReference type="EMBL" id="OGG39884.1"/>
    </source>
</evidence>
<organism evidence="3 4">
    <name type="scientific">Candidatus Kaiserbacteria bacterium GWA2_50_9</name>
    <dbReference type="NCBI Taxonomy" id="1798474"/>
    <lineage>
        <taxon>Bacteria</taxon>
        <taxon>Candidatus Kaiseribacteriota</taxon>
    </lineage>
</organism>
<keyword evidence="1" id="KW-0238">DNA-binding</keyword>
<protein>
    <recommendedName>
        <fullName evidence="2">HTH cro/C1-type domain-containing protein</fullName>
    </recommendedName>
</protein>
<accession>A0A1F6BSH8</accession>
<dbReference type="AlphaFoldDB" id="A0A1F6BSH8"/>
<dbReference type="PROSITE" id="PS50943">
    <property type="entry name" value="HTH_CROC1"/>
    <property type="match status" value="1"/>
</dbReference>
<evidence type="ECO:0000256" key="1">
    <source>
        <dbReference type="ARBA" id="ARBA00023125"/>
    </source>
</evidence>
<dbReference type="Pfam" id="PF13274">
    <property type="entry name" value="SocA_Panacea"/>
    <property type="match status" value="1"/>
</dbReference>
<dbReference type="InterPro" id="IPR001387">
    <property type="entry name" value="Cro/C1-type_HTH"/>
</dbReference>
<dbReference type="Proteomes" id="UP000179014">
    <property type="component" value="Unassembled WGS sequence"/>
</dbReference>
<dbReference type="GO" id="GO:0003677">
    <property type="term" value="F:DNA binding"/>
    <property type="evidence" value="ECO:0007669"/>
    <property type="project" value="UniProtKB-KW"/>
</dbReference>
<dbReference type="STRING" id="1798474.A2118_00125"/>
<comment type="caution">
    <text evidence="3">The sequence shown here is derived from an EMBL/GenBank/DDBJ whole genome shotgun (WGS) entry which is preliminary data.</text>
</comment>
<dbReference type="SMART" id="SM00530">
    <property type="entry name" value="HTH_XRE"/>
    <property type="match status" value="1"/>
</dbReference>
<evidence type="ECO:0000313" key="4">
    <source>
        <dbReference type="Proteomes" id="UP000179014"/>
    </source>
</evidence>
<feature type="domain" description="HTH cro/C1-type" evidence="2">
    <location>
        <begin position="6"/>
        <end position="60"/>
    </location>
</feature>
<dbReference type="SUPFAM" id="SSF47413">
    <property type="entry name" value="lambda repressor-like DNA-binding domains"/>
    <property type="match status" value="1"/>
</dbReference>
<dbReference type="CDD" id="cd00093">
    <property type="entry name" value="HTH_XRE"/>
    <property type="match status" value="1"/>
</dbReference>
<dbReference type="PANTHER" id="PTHR46558">
    <property type="entry name" value="TRACRIPTIONAL REGULATORY PROTEIN-RELATED-RELATED"/>
    <property type="match status" value="1"/>
</dbReference>
<dbReference type="InterPro" id="IPR025272">
    <property type="entry name" value="SocA_Panacea"/>
</dbReference>
<dbReference type="Pfam" id="PF01381">
    <property type="entry name" value="HTH_3"/>
    <property type="match status" value="1"/>
</dbReference>
<gene>
    <name evidence="3" type="ORF">A2118_00125</name>
</gene>
<dbReference type="PANTHER" id="PTHR46558:SF4">
    <property type="entry name" value="DNA-BIDING PHAGE PROTEIN"/>
    <property type="match status" value="1"/>
</dbReference>
<evidence type="ECO:0000259" key="2">
    <source>
        <dbReference type="PROSITE" id="PS50943"/>
    </source>
</evidence>